<evidence type="ECO:0000256" key="1">
    <source>
        <dbReference type="SAM" id="MobiDB-lite"/>
    </source>
</evidence>
<gene>
    <name evidence="2" type="ORF">OUZ56_014779</name>
</gene>
<dbReference type="Proteomes" id="UP001234178">
    <property type="component" value="Unassembled WGS sequence"/>
</dbReference>
<name>A0ABR0AKV0_9CRUS</name>
<evidence type="ECO:0000313" key="3">
    <source>
        <dbReference type="Proteomes" id="UP001234178"/>
    </source>
</evidence>
<accession>A0ABR0AKV0</accession>
<protein>
    <submittedName>
        <fullName evidence="2">Uncharacterized protein</fullName>
    </submittedName>
</protein>
<reference evidence="2 3" key="1">
    <citation type="journal article" date="2023" name="Nucleic Acids Res.">
        <title>The hologenome of Daphnia magna reveals possible DNA methylation and microbiome-mediated evolution of the host genome.</title>
        <authorList>
            <person name="Chaturvedi A."/>
            <person name="Li X."/>
            <person name="Dhandapani V."/>
            <person name="Marshall H."/>
            <person name="Kissane S."/>
            <person name="Cuenca-Cambronero M."/>
            <person name="Asole G."/>
            <person name="Calvet F."/>
            <person name="Ruiz-Romero M."/>
            <person name="Marangio P."/>
            <person name="Guigo R."/>
            <person name="Rago D."/>
            <person name="Mirbahai L."/>
            <person name="Eastwood N."/>
            <person name="Colbourne J.K."/>
            <person name="Zhou J."/>
            <person name="Mallon E."/>
            <person name="Orsini L."/>
        </authorList>
    </citation>
    <scope>NUCLEOTIDE SEQUENCE [LARGE SCALE GENOMIC DNA]</scope>
    <source>
        <strain evidence="2">LRV0_1</strain>
    </source>
</reference>
<evidence type="ECO:0000313" key="2">
    <source>
        <dbReference type="EMBL" id="KAK4025729.1"/>
    </source>
</evidence>
<feature type="region of interest" description="Disordered" evidence="1">
    <location>
        <begin position="1"/>
        <end position="91"/>
    </location>
</feature>
<dbReference type="EMBL" id="JAOYFB010000038">
    <property type="protein sequence ID" value="KAK4025729.1"/>
    <property type="molecule type" value="Genomic_DNA"/>
</dbReference>
<keyword evidence="3" id="KW-1185">Reference proteome</keyword>
<feature type="compositionally biased region" description="Polar residues" evidence="1">
    <location>
        <begin position="1"/>
        <end position="13"/>
    </location>
</feature>
<sequence length="91" mass="9653">MSVSSFCGTSRSHVTVESEIGHANPNTYAVPNGQHMRHLYRDKCTKSPRNGLNSAAMPPPPPNGAYGVQLAPKLVPVSSDGPRSSPSPPSW</sequence>
<proteinExistence type="predicted"/>
<comment type="caution">
    <text evidence="2">The sequence shown here is derived from an EMBL/GenBank/DDBJ whole genome shotgun (WGS) entry which is preliminary data.</text>
</comment>
<organism evidence="2 3">
    <name type="scientific">Daphnia magna</name>
    <dbReference type="NCBI Taxonomy" id="35525"/>
    <lineage>
        <taxon>Eukaryota</taxon>
        <taxon>Metazoa</taxon>
        <taxon>Ecdysozoa</taxon>
        <taxon>Arthropoda</taxon>
        <taxon>Crustacea</taxon>
        <taxon>Branchiopoda</taxon>
        <taxon>Diplostraca</taxon>
        <taxon>Cladocera</taxon>
        <taxon>Anomopoda</taxon>
        <taxon>Daphniidae</taxon>
        <taxon>Daphnia</taxon>
    </lineage>
</organism>